<reference evidence="2 3" key="1">
    <citation type="submission" date="2018-06" db="EMBL/GenBank/DDBJ databases">
        <title>Genomic Encyclopedia of Type Strains, Phase IV (KMG-IV): sequencing the most valuable type-strain genomes for metagenomic binning, comparative biology and taxonomic classification.</title>
        <authorList>
            <person name="Goeker M."/>
        </authorList>
    </citation>
    <scope>NUCLEOTIDE SEQUENCE [LARGE SCALE GENOMIC DNA]</scope>
    <source>
        <strain evidence="2 3">DSM 44599</strain>
    </source>
</reference>
<dbReference type="EMBL" id="QNRE01000015">
    <property type="protein sequence ID" value="RBO85308.1"/>
    <property type="molecule type" value="Genomic_DNA"/>
</dbReference>
<proteinExistence type="predicted"/>
<sequence>MVSHPVSPDHLNILQRSVIRRLNTEQQRLHHALASARDIDRRTLARLETEIDRQHALIHVALAGGIPPEWIAAIQQGADQGAPVRELSELPTGHVDRADLVARVTHDVATLRTITGLDARYGPAGLAENRQAARRLHTVMRDRRADALIVTKLLGLEPEETREIWTSDPGAWETDAAARVAGLDPAVVRARWYDAADTDTSGLRRRTAAAASAGVHPATDVPVTTQPTDLVRGTRTRLDRSAIIHRWRNPTPDTASTALRDAGLTGTQERDLFADEAAEPATGVEHATPGPDPDPIGGPQ</sequence>
<organism evidence="2 3">
    <name type="scientific">Nocardia puris</name>
    <dbReference type="NCBI Taxonomy" id="208602"/>
    <lineage>
        <taxon>Bacteria</taxon>
        <taxon>Bacillati</taxon>
        <taxon>Actinomycetota</taxon>
        <taxon>Actinomycetes</taxon>
        <taxon>Mycobacteriales</taxon>
        <taxon>Nocardiaceae</taxon>
        <taxon>Nocardia</taxon>
    </lineage>
</organism>
<evidence type="ECO:0000313" key="2">
    <source>
        <dbReference type="EMBL" id="RBO85308.1"/>
    </source>
</evidence>
<dbReference type="Proteomes" id="UP000252586">
    <property type="component" value="Unassembled WGS sequence"/>
</dbReference>
<protein>
    <submittedName>
        <fullName evidence="2">Uncharacterized protein</fullName>
    </submittedName>
</protein>
<feature type="compositionally biased region" description="Pro residues" evidence="1">
    <location>
        <begin position="290"/>
        <end position="300"/>
    </location>
</feature>
<evidence type="ECO:0000256" key="1">
    <source>
        <dbReference type="SAM" id="MobiDB-lite"/>
    </source>
</evidence>
<keyword evidence="3" id="KW-1185">Reference proteome</keyword>
<gene>
    <name evidence="2" type="ORF">DFR74_115156</name>
</gene>
<evidence type="ECO:0000313" key="3">
    <source>
        <dbReference type="Proteomes" id="UP000252586"/>
    </source>
</evidence>
<name>A0A366D7Q3_9NOCA</name>
<accession>A0A366D7Q3</accession>
<feature type="region of interest" description="Disordered" evidence="1">
    <location>
        <begin position="249"/>
        <end position="300"/>
    </location>
</feature>
<comment type="caution">
    <text evidence="2">The sequence shown here is derived from an EMBL/GenBank/DDBJ whole genome shotgun (WGS) entry which is preliminary data.</text>
</comment>
<dbReference type="AlphaFoldDB" id="A0A366D7Q3"/>